<dbReference type="InterPro" id="IPR032675">
    <property type="entry name" value="LRR_dom_sf"/>
</dbReference>
<evidence type="ECO:0000313" key="1">
    <source>
        <dbReference type="EMBL" id="RDB28733.1"/>
    </source>
</evidence>
<organism evidence="1 2">
    <name type="scientific">Hypsizygus marmoreus</name>
    <name type="common">White beech mushroom</name>
    <name type="synonym">Agaricus marmoreus</name>
    <dbReference type="NCBI Taxonomy" id="39966"/>
    <lineage>
        <taxon>Eukaryota</taxon>
        <taxon>Fungi</taxon>
        <taxon>Dikarya</taxon>
        <taxon>Basidiomycota</taxon>
        <taxon>Agaricomycotina</taxon>
        <taxon>Agaricomycetes</taxon>
        <taxon>Agaricomycetidae</taxon>
        <taxon>Agaricales</taxon>
        <taxon>Tricholomatineae</taxon>
        <taxon>Lyophyllaceae</taxon>
        <taxon>Hypsizygus</taxon>
    </lineage>
</organism>
<protein>
    <recommendedName>
        <fullName evidence="3">F-box domain-containing protein</fullName>
    </recommendedName>
</protein>
<comment type="caution">
    <text evidence="1">The sequence shown here is derived from an EMBL/GenBank/DDBJ whole genome shotgun (WGS) entry which is preliminary data.</text>
</comment>
<dbReference type="OrthoDB" id="3258311at2759"/>
<proteinExistence type="predicted"/>
<dbReference type="STRING" id="39966.A0A369KA90"/>
<keyword evidence="2" id="KW-1185">Reference proteome</keyword>
<dbReference type="Gene3D" id="3.80.10.10">
    <property type="entry name" value="Ribonuclease Inhibitor"/>
    <property type="match status" value="1"/>
</dbReference>
<accession>A0A369KA90</accession>
<reference evidence="1" key="1">
    <citation type="submission" date="2018-04" db="EMBL/GenBank/DDBJ databases">
        <title>Whole genome sequencing of Hypsizygus marmoreus.</title>
        <authorList>
            <person name="Choi I.-G."/>
            <person name="Min B."/>
            <person name="Kim J.-G."/>
            <person name="Kim S."/>
            <person name="Oh Y.-L."/>
            <person name="Kong W.-S."/>
            <person name="Park H."/>
            <person name="Jeong J."/>
            <person name="Song E.-S."/>
        </authorList>
    </citation>
    <scope>NUCLEOTIDE SEQUENCE [LARGE SCALE GENOMIC DNA]</scope>
    <source>
        <strain evidence="1">51987-8</strain>
    </source>
</reference>
<dbReference type="InParanoid" id="A0A369KA90"/>
<name>A0A369KA90_HYPMA</name>
<dbReference type="SUPFAM" id="SSF52047">
    <property type="entry name" value="RNI-like"/>
    <property type="match status" value="1"/>
</dbReference>
<sequence length="676" mass="78165">MYSDDSSDEDATTFPECHPHLLLFGEDEAEIKLRENMLPINIKGSEEDARALQRRKVYRSYRALRFFRSVEGFHKGSLDLTGRHQPRYVKLHTRWSNYLAEFFALAVLAEEYTTDELDWRGMPFTDYRFKDPKVWEDFAKKWRVPPVHWTYGSLLSSTESVLRTIAQHPLPQFQKLCLVDLPSEVIDTIYAHASMEQARLLSSTCRWLNDIGRRYIFRSRTLNFDFPLDCWREMNKAADPVVFLERLARLKREQALSAARFLLSRPDLMKKTRSLAILDQWSPALLESYIDGGFDVWAIERGFYVDMYTAYSRILAASPNLTTLRFFNIAITLDFIHCLAELPHLHTLDLFRCRIPPGVQEVLRTRGGISLSCSAYNLHLSLSAETFSLWHAVLLCPHLRSFSAQTATGDMLPPPPILWEKCMFFPNLERLCLSCINIETLDIYTTWLSSVPPMDKLTHFKFHSRSGFSDMAATSILSSLRASSLRVLALDGLAEGEFGLFQEIRYRYPELLGLTLFRRASDRQKRTRQVIWPHPAWEYAQHLEGLIQLQHFGWNYQDFYNYISCAPILRFEEGFYDAKKDMEKFITANKDDFFDEDCYTPVVFAAHCPSLKTYTAMDLLIDWRISRTADGKISVHTAVEGGFRVSSGCWSPTVSASHWPNVLPVEGSNWDRGDAE</sequence>
<evidence type="ECO:0000313" key="2">
    <source>
        <dbReference type="Proteomes" id="UP000076154"/>
    </source>
</evidence>
<dbReference type="Proteomes" id="UP000076154">
    <property type="component" value="Unassembled WGS sequence"/>
</dbReference>
<gene>
    <name evidence="1" type="ORF">Hypma_016098</name>
</gene>
<dbReference type="AlphaFoldDB" id="A0A369KA90"/>
<evidence type="ECO:0008006" key="3">
    <source>
        <dbReference type="Google" id="ProtNLM"/>
    </source>
</evidence>
<dbReference type="EMBL" id="LUEZ02000010">
    <property type="protein sequence ID" value="RDB28733.1"/>
    <property type="molecule type" value="Genomic_DNA"/>
</dbReference>